<dbReference type="GO" id="GO:0005737">
    <property type="term" value="C:cytoplasm"/>
    <property type="evidence" value="ECO:0007669"/>
    <property type="project" value="InterPro"/>
</dbReference>
<keyword evidence="15" id="KW-1185">Reference proteome</keyword>
<feature type="binding site" description="in other chain" evidence="8">
    <location>
        <position position="183"/>
    </location>
    <ligand>
        <name>deamido-NAD(+)</name>
        <dbReference type="ChEBI" id="CHEBI:58437"/>
        <note>ligand shared between two neighboring subunits</note>
    </ligand>
</feature>
<dbReference type="GO" id="GO:0009435">
    <property type="term" value="P:NAD+ biosynthetic process"/>
    <property type="evidence" value="ECO:0007669"/>
    <property type="project" value="UniProtKB-UniRule"/>
</dbReference>
<dbReference type="OrthoDB" id="9803818at2"/>
<comment type="pathway">
    <text evidence="8 11">Cofactor biosynthesis; NAD(+) biosynthesis; NAD(+) from deamido-NAD(+) (ammonia route): step 1/1.</text>
</comment>
<evidence type="ECO:0000256" key="9">
    <source>
        <dbReference type="RuleBase" id="RU003811"/>
    </source>
</evidence>
<dbReference type="AlphaFoldDB" id="A0A1G6JT42"/>
<keyword evidence="4 8" id="KW-0547">Nucleotide-binding</keyword>
<evidence type="ECO:0000256" key="10">
    <source>
        <dbReference type="RuleBase" id="RU003812"/>
    </source>
</evidence>
<dbReference type="NCBIfam" id="TIGR00552">
    <property type="entry name" value="nadE"/>
    <property type="match status" value="1"/>
</dbReference>
<keyword evidence="7 8" id="KW-0520">NAD</keyword>
<dbReference type="EMBL" id="SRME01000002">
    <property type="protein sequence ID" value="TGG88309.1"/>
    <property type="molecule type" value="Genomic_DNA"/>
</dbReference>
<feature type="domain" description="NAD/GMP synthase" evidence="12">
    <location>
        <begin position="146"/>
        <end position="276"/>
    </location>
</feature>
<accession>A0A1G6JT42</accession>
<evidence type="ECO:0000256" key="4">
    <source>
        <dbReference type="ARBA" id="ARBA00022741"/>
    </source>
</evidence>
<keyword evidence="6 8" id="KW-0460">Magnesium</keyword>
<dbReference type="HAMAP" id="MF_00193">
    <property type="entry name" value="NadE_ammonia_dep"/>
    <property type="match status" value="1"/>
</dbReference>
<comment type="subunit">
    <text evidence="8">Homodimer.</text>
</comment>
<dbReference type="InterPro" id="IPR022310">
    <property type="entry name" value="NAD/GMP_synthase"/>
</dbReference>
<evidence type="ECO:0000256" key="7">
    <source>
        <dbReference type="ARBA" id="ARBA00023027"/>
    </source>
</evidence>
<dbReference type="PANTHER" id="PTHR23090:SF9">
    <property type="entry name" value="GLUTAMINE-DEPENDENT NAD(+) SYNTHETASE"/>
    <property type="match status" value="1"/>
</dbReference>
<protein>
    <recommendedName>
        <fullName evidence="8 10">NH(3)-dependent NAD(+) synthetase</fullName>
        <ecNumber evidence="8 10">6.3.1.5</ecNumber>
    </recommendedName>
</protein>
<dbReference type="EMBL" id="FMYV01000002">
    <property type="protein sequence ID" value="SDC21828.1"/>
    <property type="molecule type" value="Genomic_DNA"/>
</dbReference>
<feature type="binding site" evidence="8">
    <location>
        <begin position="29"/>
        <end position="36"/>
    </location>
    <ligand>
        <name>ATP</name>
        <dbReference type="ChEBI" id="CHEBI:30616"/>
    </ligand>
</feature>
<dbReference type="Pfam" id="PF02540">
    <property type="entry name" value="NAD_synthase"/>
    <property type="match status" value="2"/>
</dbReference>
<comment type="caution">
    <text evidence="8">Lacks conserved residue(s) required for the propagation of feature annotation.</text>
</comment>
<dbReference type="GO" id="GO:0046872">
    <property type="term" value="F:metal ion binding"/>
    <property type="evidence" value="ECO:0007669"/>
    <property type="project" value="UniProtKB-KW"/>
</dbReference>
<comment type="function">
    <text evidence="8">Catalyzes the ATP-dependent amidation of deamido-NAD to form NAD. Uses ammonia as a nitrogen source.</text>
</comment>
<comment type="catalytic activity">
    <reaction evidence="8 10">
        <text>deamido-NAD(+) + NH4(+) + ATP = AMP + diphosphate + NAD(+) + H(+)</text>
        <dbReference type="Rhea" id="RHEA:21188"/>
        <dbReference type="ChEBI" id="CHEBI:15378"/>
        <dbReference type="ChEBI" id="CHEBI:28938"/>
        <dbReference type="ChEBI" id="CHEBI:30616"/>
        <dbReference type="ChEBI" id="CHEBI:33019"/>
        <dbReference type="ChEBI" id="CHEBI:57540"/>
        <dbReference type="ChEBI" id="CHEBI:58437"/>
        <dbReference type="ChEBI" id="CHEBI:456215"/>
        <dbReference type="EC" id="6.3.1.5"/>
    </reaction>
</comment>
<comment type="similarity">
    <text evidence="1 8 9">Belongs to the NAD synthetase family.</text>
</comment>
<feature type="domain" description="NAD/GMP synthase" evidence="12">
    <location>
        <begin position="7"/>
        <end position="92"/>
    </location>
</feature>
<dbReference type="InterPro" id="IPR022926">
    <property type="entry name" value="NH(3)-dep_NAD(+)_synth"/>
</dbReference>
<dbReference type="PANTHER" id="PTHR23090">
    <property type="entry name" value="NH 3 /GLUTAMINE-DEPENDENT NAD + SYNTHETASE"/>
    <property type="match status" value="1"/>
</dbReference>
<gene>
    <name evidence="8 14" type="primary">nadE</name>
    <name evidence="14" type="ORF">E4650_04520</name>
    <name evidence="13" type="ORF">SAMN04488588_0623</name>
</gene>
<name>A0A1G6JT42_9BACT</name>
<reference evidence="13 15" key="1">
    <citation type="submission" date="2016-10" db="EMBL/GenBank/DDBJ databases">
        <authorList>
            <person name="de Groot N.N."/>
        </authorList>
    </citation>
    <scope>NUCLEOTIDE SEQUENCE [LARGE SCALE GENOMIC DNA]</scope>
    <source>
        <strain evidence="13 15">WG14</strain>
    </source>
</reference>
<feature type="binding site" evidence="8">
    <location>
        <position position="221"/>
    </location>
    <ligand>
        <name>ATP</name>
        <dbReference type="ChEBI" id="CHEBI:30616"/>
    </ligand>
</feature>
<dbReference type="GO" id="GO:0008795">
    <property type="term" value="F:NAD+ synthase activity"/>
    <property type="evidence" value="ECO:0007669"/>
    <property type="project" value="UniProtKB-UniRule"/>
</dbReference>
<keyword evidence="2 8" id="KW-0436">Ligase</keyword>
<proteinExistence type="inferred from homology"/>
<dbReference type="InterPro" id="IPR003694">
    <property type="entry name" value="NAD_synthase"/>
</dbReference>
<evidence type="ECO:0000256" key="8">
    <source>
        <dbReference type="HAMAP-Rule" id="MF_00193"/>
    </source>
</evidence>
<evidence type="ECO:0000256" key="1">
    <source>
        <dbReference type="ARBA" id="ARBA00005859"/>
    </source>
</evidence>
<evidence type="ECO:0000313" key="16">
    <source>
        <dbReference type="Proteomes" id="UP000297288"/>
    </source>
</evidence>
<organism evidence="13 15">
    <name type="scientific">Geotoga petraea</name>
    <dbReference type="NCBI Taxonomy" id="28234"/>
    <lineage>
        <taxon>Bacteria</taxon>
        <taxon>Thermotogati</taxon>
        <taxon>Thermotogota</taxon>
        <taxon>Thermotogae</taxon>
        <taxon>Petrotogales</taxon>
        <taxon>Petrotogaceae</taxon>
        <taxon>Geotoga</taxon>
    </lineage>
</organism>
<feature type="binding site" evidence="8">
    <location>
        <position position="170"/>
    </location>
    <ligand>
        <name>ATP</name>
        <dbReference type="ChEBI" id="CHEBI:30616"/>
    </ligand>
</feature>
<dbReference type="Gene3D" id="3.40.50.620">
    <property type="entry name" value="HUPs"/>
    <property type="match status" value="1"/>
</dbReference>
<dbReference type="CDD" id="cd00553">
    <property type="entry name" value="NAD_synthase"/>
    <property type="match status" value="1"/>
</dbReference>
<feature type="binding site" description="in other chain" evidence="8">
    <location>
        <position position="150"/>
    </location>
    <ligand>
        <name>deamido-NAD(+)</name>
        <dbReference type="ChEBI" id="CHEBI:58437"/>
        <note>ligand shared between two neighboring subunits</note>
    </ligand>
</feature>
<dbReference type="GO" id="GO:0005524">
    <property type="term" value="F:ATP binding"/>
    <property type="evidence" value="ECO:0007669"/>
    <property type="project" value="UniProtKB-UniRule"/>
</dbReference>
<dbReference type="GO" id="GO:0003952">
    <property type="term" value="F:NAD+ synthase (glutamine-hydrolyzing) activity"/>
    <property type="evidence" value="ECO:0007669"/>
    <property type="project" value="InterPro"/>
</dbReference>
<dbReference type="UniPathway" id="UPA00253">
    <property type="reaction ID" value="UER00333"/>
</dbReference>
<reference evidence="14 16" key="2">
    <citation type="submission" date="2019-04" db="EMBL/GenBank/DDBJ databases">
        <title>Draft genome sequence data and analysis of a Fermenting Bacterium, Geotoga petraea strain HO-Geo1, isolated from heavy-oil petroleum reservoir in Russia.</title>
        <authorList>
            <person name="Grouzdev D.S."/>
            <person name="Semenova E.M."/>
            <person name="Sokolova D.S."/>
            <person name="Tourova T.P."/>
            <person name="Poltaraus A.B."/>
            <person name="Nazina T.N."/>
        </authorList>
    </citation>
    <scope>NUCLEOTIDE SEQUENCE [LARGE SCALE GENOMIC DNA]</scope>
    <source>
        <strain evidence="14 16">HO-Geo1</strain>
    </source>
</reference>
<dbReference type="Proteomes" id="UP000199322">
    <property type="component" value="Unassembled WGS sequence"/>
</dbReference>
<evidence type="ECO:0000313" key="15">
    <source>
        <dbReference type="Proteomes" id="UP000199322"/>
    </source>
</evidence>
<evidence type="ECO:0000256" key="11">
    <source>
        <dbReference type="RuleBase" id="RU004252"/>
    </source>
</evidence>
<sequence>MIIKEELKKIKNFINNFYKEYNYKGALIGISGGLDSAVAAKILVDSLGKNKVFGVLLPERDSSSETVKDSKIVCDFLGIEYVKKDITPILRKSGVYRLEPPTFLIPRSIQNKYVKKRWEESSDDTFIDDLKGDGDEDFLKGLAFYRIKHRIRMTQLYFEAEKRNYFVCGTTNKSEYKTGFFVKYGDDAVEIEPLFHLYKTEVIEMAKYLKIPNKIIDKSPSPDLIPGITDEFAMGISYKELDQILYAKENNGNLNDFDKAKVERVEKILKNSNKKRIKALHL</sequence>
<dbReference type="InterPro" id="IPR014729">
    <property type="entry name" value="Rossmann-like_a/b/a_fold"/>
</dbReference>
<feature type="binding site" evidence="8">
    <location>
        <position position="175"/>
    </location>
    <ligand>
        <name>Mg(2+)</name>
        <dbReference type="ChEBI" id="CHEBI:18420"/>
    </ligand>
</feature>
<evidence type="ECO:0000259" key="12">
    <source>
        <dbReference type="Pfam" id="PF02540"/>
    </source>
</evidence>
<evidence type="ECO:0000256" key="5">
    <source>
        <dbReference type="ARBA" id="ARBA00022840"/>
    </source>
</evidence>
<dbReference type="GO" id="GO:0004359">
    <property type="term" value="F:glutaminase activity"/>
    <property type="evidence" value="ECO:0007669"/>
    <property type="project" value="InterPro"/>
</dbReference>
<dbReference type="RefSeq" id="WP_091402718.1">
    <property type="nucleotide sequence ID" value="NZ_FMYV01000002.1"/>
</dbReference>
<feature type="binding site" evidence="8">
    <location>
        <position position="35"/>
    </location>
    <ligand>
        <name>Mg(2+)</name>
        <dbReference type="ChEBI" id="CHEBI:18420"/>
    </ligand>
</feature>
<feature type="binding site" evidence="8">
    <location>
        <position position="199"/>
    </location>
    <ligand>
        <name>ATP</name>
        <dbReference type="ChEBI" id="CHEBI:30616"/>
    </ligand>
</feature>
<dbReference type="STRING" id="28234.SAMN04488588_0623"/>
<keyword evidence="3 8" id="KW-0479">Metal-binding</keyword>
<evidence type="ECO:0000256" key="3">
    <source>
        <dbReference type="ARBA" id="ARBA00022723"/>
    </source>
</evidence>
<evidence type="ECO:0000313" key="13">
    <source>
        <dbReference type="EMBL" id="SDC21828.1"/>
    </source>
</evidence>
<evidence type="ECO:0000256" key="6">
    <source>
        <dbReference type="ARBA" id="ARBA00022842"/>
    </source>
</evidence>
<dbReference type="SUPFAM" id="SSF52402">
    <property type="entry name" value="Adenine nucleotide alpha hydrolases-like"/>
    <property type="match status" value="1"/>
</dbReference>
<keyword evidence="5 8" id="KW-0067">ATP-binding</keyword>
<dbReference type="EC" id="6.3.1.5" evidence="8 10"/>
<evidence type="ECO:0000256" key="2">
    <source>
        <dbReference type="ARBA" id="ARBA00022598"/>
    </source>
</evidence>
<dbReference type="Proteomes" id="UP000297288">
    <property type="component" value="Unassembled WGS sequence"/>
</dbReference>
<evidence type="ECO:0000313" key="14">
    <source>
        <dbReference type="EMBL" id="TGG88309.1"/>
    </source>
</evidence>